<protein>
    <submittedName>
        <fullName evidence="4">Efflux RND transporter periplasmic adaptor subunit</fullName>
    </submittedName>
</protein>
<sequence>MAFEGVVEIAHAFDITPAADNKILRLNFIEGQLVDKGDLLVEFDPRFISLDADYAAAAENKAKAQLSLARDKLERLERLKENNTISVADYLTAVHDMQVAEADLELARITRRRAEILLEDQKLYAPFSGQMSSPKANEGADVEVGEDSAIGTIYRLDPINVRFDFPVAMLISRMQSGAIDREILKKLRIELQLPDGSIYEHTGRALSARPYINEATQMGTIIAQFPNPNYILRPGLRVTLRRAAE</sequence>
<evidence type="ECO:0000313" key="4">
    <source>
        <dbReference type="EMBL" id="MXN67228.1"/>
    </source>
</evidence>
<dbReference type="GO" id="GO:0005886">
    <property type="term" value="C:plasma membrane"/>
    <property type="evidence" value="ECO:0007669"/>
    <property type="project" value="TreeGrafter"/>
</dbReference>
<dbReference type="InterPro" id="IPR058625">
    <property type="entry name" value="MdtA-like_BSH"/>
</dbReference>
<dbReference type="Pfam" id="PF25917">
    <property type="entry name" value="BSH_RND"/>
    <property type="match status" value="1"/>
</dbReference>
<keyword evidence="5" id="KW-1185">Reference proteome</keyword>
<dbReference type="Gene3D" id="2.40.30.170">
    <property type="match status" value="1"/>
</dbReference>
<dbReference type="GO" id="GO:0022857">
    <property type="term" value="F:transmembrane transporter activity"/>
    <property type="evidence" value="ECO:0007669"/>
    <property type="project" value="InterPro"/>
</dbReference>
<dbReference type="Pfam" id="PF25944">
    <property type="entry name" value="Beta-barrel_RND"/>
    <property type="match status" value="1"/>
</dbReference>
<dbReference type="AlphaFoldDB" id="A0A7X3S9T8"/>
<comment type="caution">
    <text evidence="4">The sequence shown here is derived from an EMBL/GenBank/DDBJ whole genome shotgun (WGS) entry which is preliminary data.</text>
</comment>
<accession>A0A7X3S9T8</accession>
<dbReference type="Gene3D" id="2.40.50.100">
    <property type="match status" value="1"/>
</dbReference>
<dbReference type="InterPro" id="IPR058626">
    <property type="entry name" value="MdtA-like_b-barrel"/>
</dbReference>
<dbReference type="PANTHER" id="PTHR30158">
    <property type="entry name" value="ACRA/E-RELATED COMPONENT OF DRUG EFFLUX TRANSPORTER"/>
    <property type="match status" value="1"/>
</dbReference>
<dbReference type="Gene3D" id="1.10.287.470">
    <property type="entry name" value="Helix hairpin bin"/>
    <property type="match status" value="1"/>
</dbReference>
<name>A0A7X3S9T8_9HYPH</name>
<dbReference type="Proteomes" id="UP000433101">
    <property type="component" value="Unassembled WGS sequence"/>
</dbReference>
<feature type="domain" description="Multidrug resistance protein MdtA-like beta-barrel" evidence="3">
    <location>
        <begin position="158"/>
        <end position="241"/>
    </location>
</feature>
<proteinExistence type="inferred from homology"/>
<reference evidence="4 5" key="1">
    <citation type="submission" date="2019-12" db="EMBL/GenBank/DDBJ databases">
        <authorList>
            <person name="Li M."/>
        </authorList>
    </citation>
    <scope>NUCLEOTIDE SEQUENCE [LARGE SCALE GENOMIC DNA]</scope>
    <source>
        <strain evidence="4 5">GBMRC 2046</strain>
    </source>
</reference>
<evidence type="ECO:0000256" key="1">
    <source>
        <dbReference type="ARBA" id="ARBA00009477"/>
    </source>
</evidence>
<organism evidence="4 5">
    <name type="scientific">Stappia sediminis</name>
    <dbReference type="NCBI Taxonomy" id="2692190"/>
    <lineage>
        <taxon>Bacteria</taxon>
        <taxon>Pseudomonadati</taxon>
        <taxon>Pseudomonadota</taxon>
        <taxon>Alphaproteobacteria</taxon>
        <taxon>Hyphomicrobiales</taxon>
        <taxon>Stappiaceae</taxon>
        <taxon>Stappia</taxon>
    </lineage>
</organism>
<gene>
    <name evidence="4" type="ORF">GR183_20160</name>
</gene>
<evidence type="ECO:0000313" key="5">
    <source>
        <dbReference type="Proteomes" id="UP000433101"/>
    </source>
</evidence>
<dbReference type="SUPFAM" id="SSF111369">
    <property type="entry name" value="HlyD-like secretion proteins"/>
    <property type="match status" value="1"/>
</dbReference>
<comment type="similarity">
    <text evidence="1">Belongs to the membrane fusion protein (MFP) (TC 8.A.1) family.</text>
</comment>
<dbReference type="EMBL" id="WUMV01000009">
    <property type="protein sequence ID" value="MXN67228.1"/>
    <property type="molecule type" value="Genomic_DNA"/>
</dbReference>
<evidence type="ECO:0000259" key="3">
    <source>
        <dbReference type="Pfam" id="PF25944"/>
    </source>
</evidence>
<dbReference type="InterPro" id="IPR006143">
    <property type="entry name" value="RND_pump_MFP"/>
</dbReference>
<dbReference type="GO" id="GO:0046677">
    <property type="term" value="P:response to antibiotic"/>
    <property type="evidence" value="ECO:0007669"/>
    <property type="project" value="TreeGrafter"/>
</dbReference>
<dbReference type="NCBIfam" id="TIGR01730">
    <property type="entry name" value="RND_mfp"/>
    <property type="match status" value="1"/>
</dbReference>
<feature type="domain" description="Multidrug resistance protein MdtA-like barrel-sandwich hybrid" evidence="2">
    <location>
        <begin position="14"/>
        <end position="150"/>
    </location>
</feature>
<evidence type="ECO:0000259" key="2">
    <source>
        <dbReference type="Pfam" id="PF25917"/>
    </source>
</evidence>